<feature type="transmembrane region" description="Helical" evidence="1">
    <location>
        <begin position="130"/>
        <end position="149"/>
    </location>
</feature>
<name>A0A2S8G2T7_9BACT</name>
<feature type="transmembrane region" description="Helical" evidence="1">
    <location>
        <begin position="44"/>
        <end position="65"/>
    </location>
</feature>
<keyword evidence="1" id="KW-1133">Transmembrane helix</keyword>
<reference evidence="2 3" key="1">
    <citation type="submission" date="2018-02" db="EMBL/GenBank/DDBJ databases">
        <title>Comparative genomes isolates from brazilian mangrove.</title>
        <authorList>
            <person name="Araujo J.E."/>
            <person name="Taketani R.G."/>
            <person name="Silva M.C.P."/>
            <person name="Loureco M.V."/>
            <person name="Andreote F.D."/>
        </authorList>
    </citation>
    <scope>NUCLEOTIDE SEQUENCE [LARGE SCALE GENOMIC DNA]</scope>
    <source>
        <strain evidence="2 3">HEX-2 MGV</strain>
    </source>
</reference>
<organism evidence="2 3">
    <name type="scientific">Blastopirellula marina</name>
    <dbReference type="NCBI Taxonomy" id="124"/>
    <lineage>
        <taxon>Bacteria</taxon>
        <taxon>Pseudomonadati</taxon>
        <taxon>Planctomycetota</taxon>
        <taxon>Planctomycetia</taxon>
        <taxon>Pirellulales</taxon>
        <taxon>Pirellulaceae</taxon>
        <taxon>Blastopirellula</taxon>
    </lineage>
</organism>
<evidence type="ECO:0000313" key="2">
    <source>
        <dbReference type="EMBL" id="PQO38758.1"/>
    </source>
</evidence>
<keyword evidence="1" id="KW-0812">Transmembrane</keyword>
<dbReference type="PANTHER" id="PTHR34989:SF1">
    <property type="entry name" value="PROTEIN HDED"/>
    <property type="match status" value="1"/>
</dbReference>
<dbReference type="InterPro" id="IPR052712">
    <property type="entry name" value="Acid_resist_chaperone_HdeD"/>
</dbReference>
<dbReference type="Pfam" id="PF03729">
    <property type="entry name" value="DUF308"/>
    <property type="match status" value="1"/>
</dbReference>
<dbReference type="Proteomes" id="UP000240009">
    <property type="component" value="Unassembled WGS sequence"/>
</dbReference>
<feature type="transmembrane region" description="Helical" evidence="1">
    <location>
        <begin position="155"/>
        <end position="178"/>
    </location>
</feature>
<sequence>MQTETTPTKEPQDLQGNWVWFLVLGIGMVVMGLFAISWACLATVTVAATWLFGFVILASGISIVVHSFSTGRWSGMLLHLLIGIMYMVAGFIIIEQPMEAAINLTLVIAIILIMSGIFRMVFAMSERFTGWPWVLLNGGITLMMGMLIYKQWPASGLWVIGLFLGIDLIFNGWAWIMLSFGIRSLPKQQPS</sequence>
<protein>
    <recommendedName>
        <fullName evidence="4">HdeD family acid-resistance protein</fullName>
    </recommendedName>
</protein>
<gene>
    <name evidence="2" type="ORF">C5Y96_02435</name>
</gene>
<evidence type="ECO:0000313" key="3">
    <source>
        <dbReference type="Proteomes" id="UP000240009"/>
    </source>
</evidence>
<evidence type="ECO:0008006" key="4">
    <source>
        <dbReference type="Google" id="ProtNLM"/>
    </source>
</evidence>
<dbReference type="GO" id="GO:0005886">
    <property type="term" value="C:plasma membrane"/>
    <property type="evidence" value="ECO:0007669"/>
    <property type="project" value="TreeGrafter"/>
</dbReference>
<dbReference type="EMBL" id="PUIA01000016">
    <property type="protein sequence ID" value="PQO38758.1"/>
    <property type="molecule type" value="Genomic_DNA"/>
</dbReference>
<comment type="caution">
    <text evidence="2">The sequence shown here is derived from an EMBL/GenBank/DDBJ whole genome shotgun (WGS) entry which is preliminary data.</text>
</comment>
<dbReference type="AlphaFoldDB" id="A0A2S8G2T7"/>
<evidence type="ECO:0000256" key="1">
    <source>
        <dbReference type="SAM" id="Phobius"/>
    </source>
</evidence>
<feature type="transmembrane region" description="Helical" evidence="1">
    <location>
        <begin position="77"/>
        <end position="94"/>
    </location>
</feature>
<keyword evidence="1" id="KW-0472">Membrane</keyword>
<dbReference type="OrthoDB" id="9815400at2"/>
<dbReference type="PANTHER" id="PTHR34989">
    <property type="entry name" value="PROTEIN HDED"/>
    <property type="match status" value="1"/>
</dbReference>
<feature type="transmembrane region" description="Helical" evidence="1">
    <location>
        <begin position="100"/>
        <end position="118"/>
    </location>
</feature>
<dbReference type="InterPro" id="IPR005325">
    <property type="entry name" value="DUF308_memb"/>
</dbReference>
<dbReference type="RefSeq" id="WP_105349958.1">
    <property type="nucleotide sequence ID" value="NZ_PUIA01000016.1"/>
</dbReference>
<proteinExistence type="predicted"/>
<accession>A0A2S8G2T7</accession>
<feature type="transmembrane region" description="Helical" evidence="1">
    <location>
        <begin position="18"/>
        <end position="38"/>
    </location>
</feature>